<protein>
    <submittedName>
        <fullName evidence="1">Uncharacterized protein</fullName>
    </submittedName>
</protein>
<gene>
    <name evidence="1" type="ORF">UFOVP178_61</name>
</gene>
<evidence type="ECO:0000313" key="1">
    <source>
        <dbReference type="EMBL" id="CAB5195135.1"/>
    </source>
</evidence>
<organism evidence="1">
    <name type="scientific">uncultured Caudovirales phage</name>
    <dbReference type="NCBI Taxonomy" id="2100421"/>
    <lineage>
        <taxon>Viruses</taxon>
        <taxon>Duplodnaviria</taxon>
        <taxon>Heunggongvirae</taxon>
        <taxon>Uroviricota</taxon>
        <taxon>Caudoviricetes</taxon>
        <taxon>Peduoviridae</taxon>
        <taxon>Maltschvirus</taxon>
        <taxon>Maltschvirus maltsch</taxon>
    </lineage>
</organism>
<sequence length="160" mass="18429">MTPTKLKTGEYKDFVARLEDGKYLTVTHYQHDEDPGRGQEEARRMLSYFKLLWGLESDPTQDGHSGGHASAVCRPVTAEYLHKWLPNVLGELDSVIESAAEEWAHNLENEPPAFAQNYNGNICIFYYVEGSDEERERILTDNELMQFWAWCIGTEQFSHL</sequence>
<reference evidence="1" key="1">
    <citation type="submission" date="2020-05" db="EMBL/GenBank/DDBJ databases">
        <authorList>
            <person name="Chiriac C."/>
            <person name="Salcher M."/>
            <person name="Ghai R."/>
            <person name="Kavagutti S V."/>
        </authorList>
    </citation>
    <scope>NUCLEOTIDE SEQUENCE</scope>
</reference>
<proteinExistence type="predicted"/>
<dbReference type="EMBL" id="LR798215">
    <property type="protein sequence ID" value="CAB5195135.1"/>
    <property type="molecule type" value="Genomic_DNA"/>
</dbReference>
<name>A0A6J7WG71_9CAUD</name>
<accession>A0A6J7WG71</accession>